<protein>
    <submittedName>
        <fullName evidence="1">Uncharacterized protein</fullName>
    </submittedName>
</protein>
<dbReference type="AlphaFoldDB" id="X1KVA3"/>
<reference evidence="1" key="1">
    <citation type="journal article" date="2014" name="Front. Microbiol.">
        <title>High frequency of phylogenetically diverse reductive dehalogenase-homologous genes in deep subseafloor sedimentary metagenomes.</title>
        <authorList>
            <person name="Kawai M."/>
            <person name="Futagami T."/>
            <person name="Toyoda A."/>
            <person name="Takaki Y."/>
            <person name="Nishi S."/>
            <person name="Hori S."/>
            <person name="Arai W."/>
            <person name="Tsubouchi T."/>
            <person name="Morono Y."/>
            <person name="Uchiyama I."/>
            <person name="Ito T."/>
            <person name="Fujiyama A."/>
            <person name="Inagaki F."/>
            <person name="Takami H."/>
        </authorList>
    </citation>
    <scope>NUCLEOTIDE SEQUENCE</scope>
    <source>
        <strain evidence="1">Expedition CK06-06</strain>
    </source>
</reference>
<dbReference type="EMBL" id="BARU01049528">
    <property type="protein sequence ID" value="GAH94089.1"/>
    <property type="molecule type" value="Genomic_DNA"/>
</dbReference>
<comment type="caution">
    <text evidence="1">The sequence shown here is derived from an EMBL/GenBank/DDBJ whole genome shotgun (WGS) entry which is preliminary data.</text>
</comment>
<organism evidence="1">
    <name type="scientific">marine sediment metagenome</name>
    <dbReference type="NCBI Taxonomy" id="412755"/>
    <lineage>
        <taxon>unclassified sequences</taxon>
        <taxon>metagenomes</taxon>
        <taxon>ecological metagenomes</taxon>
    </lineage>
</organism>
<name>X1KVA3_9ZZZZ</name>
<proteinExistence type="predicted"/>
<evidence type="ECO:0000313" key="1">
    <source>
        <dbReference type="EMBL" id="GAH94089.1"/>
    </source>
</evidence>
<sequence length="43" mass="5163">MRQERVDLKSLVTDKLPLIQWEEGFRRARDSYCLYSYIHASST</sequence>
<gene>
    <name evidence="1" type="ORF">S03H2_72848</name>
</gene>
<accession>X1KVA3</accession>
<feature type="non-terminal residue" evidence="1">
    <location>
        <position position="43"/>
    </location>
</feature>